<dbReference type="Proteomes" id="UP000256964">
    <property type="component" value="Unassembled WGS sequence"/>
</dbReference>
<gene>
    <name evidence="1" type="ORF">OH76DRAFT_1206651</name>
</gene>
<sequence>MNWRQFVNHYLGESAKGNRAHKLCRLGDVKSEDMRKVEEDARDDPQNTVWQCVFTALSFASLKVSCSCMLGRRTISGCRWKVARANPCTTYRRTARPIRNTPLSKYSLLLNSESHSTMLSELACPSRISRHDLASSCHGSCPRCVVQFLVMVHCPYTESQ</sequence>
<name>A0A371CSV9_9APHY</name>
<evidence type="ECO:0000313" key="2">
    <source>
        <dbReference type="Proteomes" id="UP000256964"/>
    </source>
</evidence>
<accession>A0A371CSV9</accession>
<organism evidence="1 2">
    <name type="scientific">Lentinus brumalis</name>
    <dbReference type="NCBI Taxonomy" id="2498619"/>
    <lineage>
        <taxon>Eukaryota</taxon>
        <taxon>Fungi</taxon>
        <taxon>Dikarya</taxon>
        <taxon>Basidiomycota</taxon>
        <taxon>Agaricomycotina</taxon>
        <taxon>Agaricomycetes</taxon>
        <taxon>Polyporales</taxon>
        <taxon>Polyporaceae</taxon>
        <taxon>Lentinus</taxon>
    </lineage>
</organism>
<proteinExistence type="predicted"/>
<protein>
    <submittedName>
        <fullName evidence="1">Uncharacterized protein</fullName>
    </submittedName>
</protein>
<dbReference type="AlphaFoldDB" id="A0A371CSV9"/>
<keyword evidence="2" id="KW-1185">Reference proteome</keyword>
<evidence type="ECO:0000313" key="1">
    <source>
        <dbReference type="EMBL" id="RDX43361.1"/>
    </source>
</evidence>
<dbReference type="EMBL" id="KZ857466">
    <property type="protein sequence ID" value="RDX43361.1"/>
    <property type="molecule type" value="Genomic_DNA"/>
</dbReference>
<reference evidence="1 2" key="1">
    <citation type="journal article" date="2018" name="Biotechnol. Biofuels">
        <title>Integrative visual omics of the white-rot fungus Polyporus brumalis exposes the biotechnological potential of its oxidative enzymes for delignifying raw plant biomass.</title>
        <authorList>
            <person name="Miyauchi S."/>
            <person name="Rancon A."/>
            <person name="Drula E."/>
            <person name="Hage H."/>
            <person name="Chaduli D."/>
            <person name="Favel A."/>
            <person name="Grisel S."/>
            <person name="Henrissat B."/>
            <person name="Herpoel-Gimbert I."/>
            <person name="Ruiz-Duenas F.J."/>
            <person name="Chevret D."/>
            <person name="Hainaut M."/>
            <person name="Lin J."/>
            <person name="Wang M."/>
            <person name="Pangilinan J."/>
            <person name="Lipzen A."/>
            <person name="Lesage-Meessen L."/>
            <person name="Navarro D."/>
            <person name="Riley R."/>
            <person name="Grigoriev I.V."/>
            <person name="Zhou S."/>
            <person name="Raouche S."/>
            <person name="Rosso M.N."/>
        </authorList>
    </citation>
    <scope>NUCLEOTIDE SEQUENCE [LARGE SCALE GENOMIC DNA]</scope>
    <source>
        <strain evidence="1 2">BRFM 1820</strain>
    </source>
</reference>